<comment type="catalytic activity">
    <reaction evidence="1 9">
        <text>N-(5-phospho-beta-D-ribosyl)anthranilate = 1-(2-carboxyphenylamino)-1-deoxy-D-ribulose 5-phosphate</text>
        <dbReference type="Rhea" id="RHEA:21540"/>
        <dbReference type="ChEBI" id="CHEBI:18277"/>
        <dbReference type="ChEBI" id="CHEBI:58613"/>
        <dbReference type="EC" id="5.3.1.24"/>
    </reaction>
</comment>
<gene>
    <name evidence="9" type="primary">trpF</name>
    <name evidence="11" type="ORF">DES36_10565</name>
</gene>
<dbReference type="PANTHER" id="PTHR42894">
    <property type="entry name" value="N-(5'-PHOSPHORIBOSYL)ANTHRANILATE ISOMERASE"/>
    <property type="match status" value="1"/>
</dbReference>
<evidence type="ECO:0000256" key="5">
    <source>
        <dbReference type="ARBA" id="ARBA00022605"/>
    </source>
</evidence>
<keyword evidence="7 9" id="KW-0057">Aromatic amino acid biosynthesis</keyword>
<dbReference type="GO" id="GO:0000162">
    <property type="term" value="P:L-tryptophan biosynthetic process"/>
    <property type="evidence" value="ECO:0007669"/>
    <property type="project" value="UniProtKB-UniRule"/>
</dbReference>
<evidence type="ECO:0000256" key="6">
    <source>
        <dbReference type="ARBA" id="ARBA00022822"/>
    </source>
</evidence>
<feature type="domain" description="N-(5'phosphoribosyl) anthranilate isomerase (PRAI)" evidence="10">
    <location>
        <begin position="4"/>
        <end position="195"/>
    </location>
</feature>
<keyword evidence="12" id="KW-1185">Reference proteome</keyword>
<keyword evidence="6 9" id="KW-0822">Tryptophan biosynthesis</keyword>
<evidence type="ECO:0000256" key="7">
    <source>
        <dbReference type="ARBA" id="ARBA00023141"/>
    </source>
</evidence>
<protein>
    <recommendedName>
        <fullName evidence="4 9">N-(5'-phosphoribosyl)anthranilate isomerase</fullName>
        <shortName evidence="9">PRAI</shortName>
        <ecNumber evidence="3 9">5.3.1.24</ecNumber>
    </recommendedName>
</protein>
<organism evidence="11 12">
    <name type="scientific">Alkalibaculum bacchi</name>
    <dbReference type="NCBI Taxonomy" id="645887"/>
    <lineage>
        <taxon>Bacteria</taxon>
        <taxon>Bacillati</taxon>
        <taxon>Bacillota</taxon>
        <taxon>Clostridia</taxon>
        <taxon>Eubacteriales</taxon>
        <taxon>Eubacteriaceae</taxon>
        <taxon>Alkalibaculum</taxon>
    </lineage>
</organism>
<dbReference type="Gene3D" id="3.20.20.70">
    <property type="entry name" value="Aldolase class I"/>
    <property type="match status" value="1"/>
</dbReference>
<dbReference type="UniPathway" id="UPA00035">
    <property type="reaction ID" value="UER00042"/>
</dbReference>
<evidence type="ECO:0000256" key="2">
    <source>
        <dbReference type="ARBA" id="ARBA00004664"/>
    </source>
</evidence>
<dbReference type="GO" id="GO:0004640">
    <property type="term" value="F:phosphoribosylanthranilate isomerase activity"/>
    <property type="evidence" value="ECO:0007669"/>
    <property type="project" value="UniProtKB-UniRule"/>
</dbReference>
<dbReference type="OrthoDB" id="9786954at2"/>
<keyword evidence="8 9" id="KW-0413">Isomerase</keyword>
<accession>A0A366I9Y3</accession>
<dbReference type="AlphaFoldDB" id="A0A366I9Y3"/>
<comment type="caution">
    <text evidence="11">The sequence shown here is derived from an EMBL/GenBank/DDBJ whole genome shotgun (WGS) entry which is preliminary data.</text>
</comment>
<evidence type="ECO:0000256" key="9">
    <source>
        <dbReference type="HAMAP-Rule" id="MF_00135"/>
    </source>
</evidence>
<keyword evidence="5 9" id="KW-0028">Amino-acid biosynthesis</keyword>
<dbReference type="EC" id="5.3.1.24" evidence="3 9"/>
<name>A0A366I9Y3_9FIRM</name>
<proteinExistence type="inferred from homology"/>
<dbReference type="RefSeq" id="WP_113920118.1">
    <property type="nucleotide sequence ID" value="NZ_QNRX01000005.1"/>
</dbReference>
<dbReference type="InterPro" id="IPR013785">
    <property type="entry name" value="Aldolase_TIM"/>
</dbReference>
<evidence type="ECO:0000256" key="3">
    <source>
        <dbReference type="ARBA" id="ARBA00012572"/>
    </source>
</evidence>
<comment type="pathway">
    <text evidence="2 9">Amino-acid biosynthesis; L-tryptophan biosynthesis; L-tryptophan from chorismate: step 3/5.</text>
</comment>
<dbReference type="InterPro" id="IPR011060">
    <property type="entry name" value="RibuloseP-bd_barrel"/>
</dbReference>
<evidence type="ECO:0000313" key="12">
    <source>
        <dbReference type="Proteomes" id="UP000253490"/>
    </source>
</evidence>
<evidence type="ECO:0000256" key="1">
    <source>
        <dbReference type="ARBA" id="ARBA00001164"/>
    </source>
</evidence>
<dbReference type="HAMAP" id="MF_00135">
    <property type="entry name" value="PRAI"/>
    <property type="match status" value="1"/>
</dbReference>
<evidence type="ECO:0000259" key="10">
    <source>
        <dbReference type="Pfam" id="PF00697"/>
    </source>
</evidence>
<dbReference type="EMBL" id="QNRX01000005">
    <property type="protein sequence ID" value="RBP66686.1"/>
    <property type="molecule type" value="Genomic_DNA"/>
</dbReference>
<dbReference type="InterPro" id="IPR044643">
    <property type="entry name" value="TrpF_fam"/>
</dbReference>
<dbReference type="PANTHER" id="PTHR42894:SF1">
    <property type="entry name" value="N-(5'-PHOSPHORIBOSYL)ANTHRANILATE ISOMERASE"/>
    <property type="match status" value="1"/>
</dbReference>
<evidence type="ECO:0000256" key="8">
    <source>
        <dbReference type="ARBA" id="ARBA00023235"/>
    </source>
</evidence>
<dbReference type="SUPFAM" id="SSF51366">
    <property type="entry name" value="Ribulose-phoshate binding barrel"/>
    <property type="match status" value="1"/>
</dbReference>
<dbReference type="Proteomes" id="UP000253490">
    <property type="component" value="Unassembled WGS sequence"/>
</dbReference>
<reference evidence="11 12" key="1">
    <citation type="submission" date="2018-06" db="EMBL/GenBank/DDBJ databases">
        <title>Genomic Encyclopedia of Type Strains, Phase IV (KMG-IV): sequencing the most valuable type-strain genomes for metagenomic binning, comparative biology and taxonomic classification.</title>
        <authorList>
            <person name="Goeker M."/>
        </authorList>
    </citation>
    <scope>NUCLEOTIDE SEQUENCE [LARGE SCALE GENOMIC DNA]</scope>
    <source>
        <strain evidence="11 12">DSM 22112</strain>
    </source>
</reference>
<sequence length="201" mass="22489">MTRLKICGLRRLEDITYANELKPDLIGFVFAAKSKRLVSFRQAAELRKALSAEIQAVGVFVNEQAETVAKLLNSGVIDLAQLHGRENRNYIRRLRQLTDKPIIQAFRIASQEDTEKARDSIADYVLLDNGMGGTGEQFDWSLVTGFDRPYFLAGGLSPDNVAVAIDRCQPFAVDASSGLETNGNKDYDKMKRFVDTVRLTR</sequence>
<dbReference type="CDD" id="cd00405">
    <property type="entry name" value="PRAI"/>
    <property type="match status" value="1"/>
</dbReference>
<evidence type="ECO:0000256" key="4">
    <source>
        <dbReference type="ARBA" id="ARBA00022272"/>
    </source>
</evidence>
<dbReference type="Pfam" id="PF00697">
    <property type="entry name" value="PRAI"/>
    <property type="match status" value="1"/>
</dbReference>
<dbReference type="InterPro" id="IPR001240">
    <property type="entry name" value="PRAI_dom"/>
</dbReference>
<evidence type="ECO:0000313" key="11">
    <source>
        <dbReference type="EMBL" id="RBP66686.1"/>
    </source>
</evidence>
<comment type="similarity">
    <text evidence="9">Belongs to the TrpF family.</text>
</comment>